<reference evidence="2 3" key="1">
    <citation type="submission" date="2021-04" db="EMBL/GenBank/DDBJ databases">
        <title>Whole genome sequence analysis of a thiophenic sulfur metabolizing bacteria.</title>
        <authorList>
            <person name="Akhtar N."/>
            <person name="Akram J."/>
            <person name="Aslam A."/>
        </authorList>
    </citation>
    <scope>NUCLEOTIDE SEQUENCE [LARGE SCALE GENOMIC DNA]</scope>
    <source>
        <strain evidence="2 3">3OW</strain>
    </source>
</reference>
<dbReference type="RefSeq" id="WP_212554172.1">
    <property type="nucleotide sequence ID" value="NZ_JAGXOE010000034.1"/>
</dbReference>
<feature type="compositionally biased region" description="Low complexity" evidence="1">
    <location>
        <begin position="108"/>
        <end position="117"/>
    </location>
</feature>
<name>A0ABS5NDU9_TSUPA</name>
<sequence length="170" mass="18308">MVEFRAKHPEGSLQSDPIEWVRDEANRIIGITIQARAYRTPDDPRPGVGTAFEFYPGKTPYTKGSEAQNAETSAWGRALIAVGAADASKGIASADEVRRATGARESSPESSEPPFSSLPAKREKVRKIAAEKQVSPAELKAQMAAEGITGKLDTGTEDQVDRVLDWLVGL</sequence>
<organism evidence="2 3">
    <name type="scientific">Tsukamurella paurometabola</name>
    <name type="common">Corynebacterium paurometabolum</name>
    <dbReference type="NCBI Taxonomy" id="2061"/>
    <lineage>
        <taxon>Bacteria</taxon>
        <taxon>Bacillati</taxon>
        <taxon>Actinomycetota</taxon>
        <taxon>Actinomycetes</taxon>
        <taxon>Mycobacteriales</taxon>
        <taxon>Tsukamurellaceae</taxon>
        <taxon>Tsukamurella</taxon>
    </lineage>
</organism>
<dbReference type="Proteomes" id="UP000676853">
    <property type="component" value="Unassembled WGS sequence"/>
</dbReference>
<proteinExistence type="predicted"/>
<evidence type="ECO:0000256" key="1">
    <source>
        <dbReference type="SAM" id="MobiDB-lite"/>
    </source>
</evidence>
<gene>
    <name evidence="2" type="ORF">KFZ73_14555</name>
</gene>
<evidence type="ECO:0000313" key="2">
    <source>
        <dbReference type="EMBL" id="MBS4102455.1"/>
    </source>
</evidence>
<accession>A0ABS5NDU9</accession>
<evidence type="ECO:0000313" key="3">
    <source>
        <dbReference type="Proteomes" id="UP000676853"/>
    </source>
</evidence>
<comment type="caution">
    <text evidence="2">The sequence shown here is derived from an EMBL/GenBank/DDBJ whole genome shotgun (WGS) entry which is preliminary data.</text>
</comment>
<dbReference type="EMBL" id="JAGXOE010000034">
    <property type="protein sequence ID" value="MBS4102455.1"/>
    <property type="molecule type" value="Genomic_DNA"/>
</dbReference>
<keyword evidence="3" id="KW-1185">Reference proteome</keyword>
<feature type="region of interest" description="Disordered" evidence="1">
    <location>
        <begin position="91"/>
        <end position="126"/>
    </location>
</feature>
<protein>
    <submittedName>
        <fullName evidence="2">Uncharacterized protein</fullName>
    </submittedName>
</protein>